<feature type="coiled-coil region" evidence="1">
    <location>
        <begin position="57"/>
        <end position="91"/>
    </location>
</feature>
<evidence type="ECO:0000313" key="3">
    <source>
        <dbReference type="EMBL" id="KKP31291.1"/>
    </source>
</evidence>
<dbReference type="Pfam" id="PF04350">
    <property type="entry name" value="PilO"/>
    <property type="match status" value="1"/>
</dbReference>
<name>A0A0F9YXW1_9BACT</name>
<keyword evidence="2" id="KW-1133">Transmembrane helix</keyword>
<reference evidence="3 4" key="1">
    <citation type="journal article" date="2015" name="Nature">
        <title>rRNA introns, odd ribosomes, and small enigmatic genomes across a large radiation of phyla.</title>
        <authorList>
            <person name="Brown C.T."/>
            <person name="Hug L.A."/>
            <person name="Thomas B.C."/>
            <person name="Sharon I."/>
            <person name="Castelle C.J."/>
            <person name="Singh A."/>
            <person name="Wilkins M.J."/>
            <person name="Williams K.H."/>
            <person name="Banfield J.F."/>
        </authorList>
    </citation>
    <scope>NUCLEOTIDE SEQUENCE [LARGE SCALE GENOMIC DNA]</scope>
</reference>
<keyword evidence="1" id="KW-0175">Coiled coil</keyword>
<feature type="transmembrane region" description="Helical" evidence="2">
    <location>
        <begin position="31"/>
        <end position="50"/>
    </location>
</feature>
<dbReference type="AlphaFoldDB" id="A0A0F9YXW1"/>
<dbReference type="GO" id="GO:0043683">
    <property type="term" value="P:type IV pilus assembly"/>
    <property type="evidence" value="ECO:0007669"/>
    <property type="project" value="InterPro"/>
</dbReference>
<dbReference type="InterPro" id="IPR007445">
    <property type="entry name" value="PilO"/>
</dbReference>
<organism evidence="3 4">
    <name type="scientific">Candidatus Woesebacteria bacterium GW2011_GWC2_31_9</name>
    <dbReference type="NCBI Taxonomy" id="1618586"/>
    <lineage>
        <taxon>Bacteria</taxon>
        <taxon>Candidatus Woeseibacteriota</taxon>
    </lineage>
</organism>
<proteinExistence type="predicted"/>
<sequence length="219" mass="24649">MAVGWKKDYLRYKDFFLNVLRLYKNKPNFKIYLELILSLSAIVIFSIFAIRPTIITVSELNKEIKGKEETVAKLKEKIKNLQTASVNLQKESGRLPLITQAVPALASPEILVKQIETLVSQDGVTILRFSASDVLLVGKKEDIKKSKDFVSLSGDADELPFSISVTGPYQNLYSFLKSVENLRRPVKVDSFSITSSVTDLSKVLTLTITGRLPFLYEEK</sequence>
<accession>A0A0F9YXW1</accession>
<evidence type="ECO:0000256" key="1">
    <source>
        <dbReference type="SAM" id="Coils"/>
    </source>
</evidence>
<evidence type="ECO:0000256" key="2">
    <source>
        <dbReference type="SAM" id="Phobius"/>
    </source>
</evidence>
<dbReference type="GO" id="GO:0043107">
    <property type="term" value="P:type IV pilus-dependent motility"/>
    <property type="evidence" value="ECO:0007669"/>
    <property type="project" value="InterPro"/>
</dbReference>
<dbReference type="Gene3D" id="3.30.70.60">
    <property type="match status" value="1"/>
</dbReference>
<evidence type="ECO:0000313" key="4">
    <source>
        <dbReference type="Proteomes" id="UP000034803"/>
    </source>
</evidence>
<evidence type="ECO:0008006" key="5">
    <source>
        <dbReference type="Google" id="ProtNLM"/>
    </source>
</evidence>
<gene>
    <name evidence="3" type="ORF">UR21_C0012G0032</name>
</gene>
<dbReference type="Proteomes" id="UP000034803">
    <property type="component" value="Unassembled WGS sequence"/>
</dbReference>
<keyword evidence="2" id="KW-0472">Membrane</keyword>
<keyword evidence="2" id="KW-0812">Transmembrane</keyword>
<comment type="caution">
    <text evidence="3">The sequence shown here is derived from an EMBL/GenBank/DDBJ whole genome shotgun (WGS) entry which is preliminary data.</text>
</comment>
<protein>
    <recommendedName>
        <fullName evidence="5">Pilus assembly protein, PilO</fullName>
    </recommendedName>
</protein>
<dbReference type="EMBL" id="LBOI01000012">
    <property type="protein sequence ID" value="KKP31291.1"/>
    <property type="molecule type" value="Genomic_DNA"/>
</dbReference>
<dbReference type="InterPro" id="IPR014717">
    <property type="entry name" value="Transl_elong_EF1B/ribsomal_bS6"/>
</dbReference>